<comment type="caution">
    <text evidence="1">The sequence shown here is derived from an EMBL/GenBank/DDBJ whole genome shotgun (WGS) entry which is preliminary data.</text>
</comment>
<evidence type="ECO:0000313" key="2">
    <source>
        <dbReference type="Proteomes" id="UP000789831"/>
    </source>
</evidence>
<accession>A0A9N9HS41</accession>
<feature type="non-terminal residue" evidence="1">
    <location>
        <position position="87"/>
    </location>
</feature>
<sequence length="87" mass="10374">EFLHPLYILAYYIHLQYRGKSLKDNGFYKAALTSLELWQNLGHTRSEGEELIAQLRHFEARLPPFDLPYVSSMDTPKIWWSFFKNQP</sequence>
<gene>
    <name evidence="1" type="ORF">AGERDE_LOCUS13595</name>
</gene>
<proteinExistence type="predicted"/>
<name>A0A9N9HS41_9GLOM</name>
<dbReference type="Proteomes" id="UP000789831">
    <property type="component" value="Unassembled WGS sequence"/>
</dbReference>
<keyword evidence="2" id="KW-1185">Reference proteome</keyword>
<dbReference type="EMBL" id="CAJVPL010018725">
    <property type="protein sequence ID" value="CAG8702837.1"/>
    <property type="molecule type" value="Genomic_DNA"/>
</dbReference>
<dbReference type="AlphaFoldDB" id="A0A9N9HS41"/>
<protein>
    <submittedName>
        <fullName evidence="1">2605_t:CDS:1</fullName>
    </submittedName>
</protein>
<dbReference type="OrthoDB" id="2425836at2759"/>
<organism evidence="1 2">
    <name type="scientific">Ambispora gerdemannii</name>
    <dbReference type="NCBI Taxonomy" id="144530"/>
    <lineage>
        <taxon>Eukaryota</taxon>
        <taxon>Fungi</taxon>
        <taxon>Fungi incertae sedis</taxon>
        <taxon>Mucoromycota</taxon>
        <taxon>Glomeromycotina</taxon>
        <taxon>Glomeromycetes</taxon>
        <taxon>Archaeosporales</taxon>
        <taxon>Ambisporaceae</taxon>
        <taxon>Ambispora</taxon>
    </lineage>
</organism>
<reference evidence="1" key="1">
    <citation type="submission" date="2021-06" db="EMBL/GenBank/DDBJ databases">
        <authorList>
            <person name="Kallberg Y."/>
            <person name="Tangrot J."/>
            <person name="Rosling A."/>
        </authorList>
    </citation>
    <scope>NUCLEOTIDE SEQUENCE</scope>
    <source>
        <strain evidence="1">MT106</strain>
    </source>
</reference>
<evidence type="ECO:0000313" key="1">
    <source>
        <dbReference type="EMBL" id="CAG8702837.1"/>
    </source>
</evidence>